<name>A0ABM7G5I4_9SPHN</name>
<dbReference type="EMBL" id="AP018817">
    <property type="protein sequence ID" value="BBF71088.1"/>
    <property type="molecule type" value="Genomic_DNA"/>
</dbReference>
<proteinExistence type="predicted"/>
<sequence>MLIFAAALLLANDAPAVFPEKVPGLTEACLEDAVAAGEVTDTDDSHKYICVGDTAAHLWTFLEGAGVRPYEQDTPEGRWLSREFPLGGCFKRIQLSNGEQASTGLSCTIWVPRPVVDKP</sequence>
<accession>A0ABM7G5I4</accession>
<dbReference type="Proteomes" id="UP001059971">
    <property type="component" value="Chromosome 1"/>
</dbReference>
<gene>
    <name evidence="1" type="ORF">SBA_ch1_32880</name>
</gene>
<reference evidence="1" key="1">
    <citation type="submission" date="2018-07" db="EMBL/GenBank/DDBJ databases">
        <title>Complete genome sequence of Sphingomonas bisphenolicum strain AO1, a bisphenol A degradative bacterium isolated from Japanese farm field.</title>
        <authorList>
            <person name="Murakami M."/>
            <person name="Koh M."/>
            <person name="Koba S."/>
            <person name="Matsumura Y."/>
        </authorList>
    </citation>
    <scope>NUCLEOTIDE SEQUENCE</scope>
    <source>
        <strain evidence="1">AO1</strain>
    </source>
</reference>
<evidence type="ECO:0000313" key="1">
    <source>
        <dbReference type="EMBL" id="BBF71088.1"/>
    </source>
</evidence>
<evidence type="ECO:0000313" key="2">
    <source>
        <dbReference type="Proteomes" id="UP001059971"/>
    </source>
</evidence>
<organism evidence="1 2">
    <name type="scientific">Sphingomonas bisphenolicum</name>
    <dbReference type="NCBI Taxonomy" id="296544"/>
    <lineage>
        <taxon>Bacteria</taxon>
        <taxon>Pseudomonadati</taxon>
        <taxon>Pseudomonadota</taxon>
        <taxon>Alphaproteobacteria</taxon>
        <taxon>Sphingomonadales</taxon>
        <taxon>Sphingomonadaceae</taxon>
        <taxon>Sphingomonas</taxon>
    </lineage>
</organism>
<protein>
    <submittedName>
        <fullName evidence="1">Uncharacterized protein</fullName>
    </submittedName>
</protein>
<dbReference type="RefSeq" id="WP_261935215.1">
    <property type="nucleotide sequence ID" value="NZ_AP018817.1"/>
</dbReference>
<keyword evidence="2" id="KW-1185">Reference proteome</keyword>